<evidence type="ECO:0000313" key="1">
    <source>
        <dbReference type="EMBL" id="KAF4128142.1"/>
    </source>
</evidence>
<dbReference type="Proteomes" id="UP000704712">
    <property type="component" value="Unassembled WGS sequence"/>
</dbReference>
<comment type="caution">
    <text evidence="1">The sequence shown here is derived from an EMBL/GenBank/DDBJ whole genome shotgun (WGS) entry which is preliminary data.</text>
</comment>
<accession>A0A8S9TKK9</accession>
<name>A0A8S9TKK9_PHYIN</name>
<gene>
    <name evidence="1" type="ORF">GN958_ATG22688</name>
</gene>
<evidence type="ECO:0000313" key="2">
    <source>
        <dbReference type="Proteomes" id="UP000704712"/>
    </source>
</evidence>
<organism evidence="1 2">
    <name type="scientific">Phytophthora infestans</name>
    <name type="common">Potato late blight agent</name>
    <name type="synonym">Botrytis infestans</name>
    <dbReference type="NCBI Taxonomy" id="4787"/>
    <lineage>
        <taxon>Eukaryota</taxon>
        <taxon>Sar</taxon>
        <taxon>Stramenopiles</taxon>
        <taxon>Oomycota</taxon>
        <taxon>Peronosporomycetes</taxon>
        <taxon>Peronosporales</taxon>
        <taxon>Peronosporaceae</taxon>
        <taxon>Phytophthora</taxon>
    </lineage>
</organism>
<reference evidence="1" key="1">
    <citation type="submission" date="2020-03" db="EMBL/GenBank/DDBJ databases">
        <title>Hybrid Assembly of Korean Phytophthora infestans isolates.</title>
        <authorList>
            <person name="Prokchorchik M."/>
            <person name="Lee Y."/>
            <person name="Seo J."/>
            <person name="Cho J.-H."/>
            <person name="Park Y.-E."/>
            <person name="Jang D.-C."/>
            <person name="Im J.-S."/>
            <person name="Choi J.-G."/>
            <person name="Park H.-J."/>
            <person name="Lee G.-B."/>
            <person name="Lee Y.-G."/>
            <person name="Hong S.-Y."/>
            <person name="Cho K."/>
            <person name="Sohn K.H."/>
        </authorList>
    </citation>
    <scope>NUCLEOTIDE SEQUENCE</scope>
    <source>
        <strain evidence="1">KR_2_A2</strain>
    </source>
</reference>
<protein>
    <submittedName>
        <fullName evidence="1">Uncharacterized protein</fullName>
    </submittedName>
</protein>
<sequence length="55" mass="6095">MSEWVVWSTPIPARASSGAAKVKRAIDQAQKAVKRRSELAARRYDALHKNETNGS</sequence>
<proteinExistence type="predicted"/>
<dbReference type="AlphaFoldDB" id="A0A8S9TKK9"/>
<dbReference type="EMBL" id="JAACNO010003188">
    <property type="protein sequence ID" value="KAF4128142.1"/>
    <property type="molecule type" value="Genomic_DNA"/>
</dbReference>